<evidence type="ECO:0000313" key="5">
    <source>
        <dbReference type="EMBL" id="KAG2959297.1"/>
    </source>
</evidence>
<sequence length="39" mass="4286">MARKRGCVPQEDAGAAPEPELRSKNFKAIWPSFKAKGGR</sequence>
<evidence type="ECO:0000313" key="7">
    <source>
        <dbReference type="Proteomes" id="UP000774804"/>
    </source>
</evidence>
<dbReference type="Proteomes" id="UP000736787">
    <property type="component" value="Unassembled WGS sequence"/>
</dbReference>
<dbReference type="EMBL" id="RCMI01002079">
    <property type="protein sequence ID" value="KAG2878893.1"/>
    <property type="molecule type" value="Genomic_DNA"/>
</dbReference>
<feature type="region of interest" description="Disordered" evidence="1">
    <location>
        <begin position="1"/>
        <end position="23"/>
    </location>
</feature>
<evidence type="ECO:0000313" key="4">
    <source>
        <dbReference type="EMBL" id="KAG2890563.1"/>
    </source>
</evidence>
<accession>A0A8T1AGV4</accession>
<protein>
    <submittedName>
        <fullName evidence="3">Uncharacterized protein</fullName>
    </submittedName>
</protein>
<reference evidence="3" key="1">
    <citation type="submission" date="2018-10" db="EMBL/GenBank/DDBJ databases">
        <title>Effector identification in a new, highly contiguous assembly of the strawberry crown rot pathogen Phytophthora cactorum.</title>
        <authorList>
            <person name="Armitage A.D."/>
            <person name="Nellist C.F."/>
            <person name="Bates H."/>
            <person name="Vickerstaff R.J."/>
            <person name="Harrison R.J."/>
        </authorList>
    </citation>
    <scope>NUCLEOTIDE SEQUENCE</scope>
    <source>
        <strain evidence="2">15-7</strain>
        <strain evidence="3">4032</strain>
        <strain evidence="4">4040</strain>
        <strain evidence="5">P415</strain>
        <strain evidence="6">P421</strain>
    </source>
</reference>
<evidence type="ECO:0000313" key="2">
    <source>
        <dbReference type="EMBL" id="KAG2824357.1"/>
    </source>
</evidence>
<evidence type="ECO:0000256" key="1">
    <source>
        <dbReference type="SAM" id="MobiDB-lite"/>
    </source>
</evidence>
<dbReference type="EMBL" id="RCML01002030">
    <property type="protein sequence ID" value="KAG2959297.1"/>
    <property type="molecule type" value="Genomic_DNA"/>
</dbReference>
<dbReference type="Proteomes" id="UP000760860">
    <property type="component" value="Unassembled WGS sequence"/>
</dbReference>
<dbReference type="Proteomes" id="UP000735874">
    <property type="component" value="Unassembled WGS sequence"/>
</dbReference>
<dbReference type="Proteomes" id="UP000774804">
    <property type="component" value="Unassembled WGS sequence"/>
</dbReference>
<organism evidence="3 7">
    <name type="scientific">Phytophthora cactorum</name>
    <dbReference type="NCBI Taxonomy" id="29920"/>
    <lineage>
        <taxon>Eukaryota</taxon>
        <taxon>Sar</taxon>
        <taxon>Stramenopiles</taxon>
        <taxon>Oomycota</taxon>
        <taxon>Peronosporomycetes</taxon>
        <taxon>Peronosporales</taxon>
        <taxon>Peronosporaceae</taxon>
        <taxon>Phytophthora</taxon>
    </lineage>
</organism>
<dbReference type="Proteomes" id="UP000697107">
    <property type="component" value="Unassembled WGS sequence"/>
</dbReference>
<dbReference type="EMBL" id="RCMV01001746">
    <property type="protein sequence ID" value="KAG3207130.1"/>
    <property type="molecule type" value="Genomic_DNA"/>
</dbReference>
<dbReference type="EMBL" id="RCMK01001643">
    <property type="protein sequence ID" value="KAG2890563.1"/>
    <property type="molecule type" value="Genomic_DNA"/>
</dbReference>
<comment type="caution">
    <text evidence="3">The sequence shown here is derived from an EMBL/GenBank/DDBJ whole genome shotgun (WGS) entry which is preliminary data.</text>
</comment>
<proteinExistence type="predicted"/>
<evidence type="ECO:0000313" key="6">
    <source>
        <dbReference type="EMBL" id="KAG3207130.1"/>
    </source>
</evidence>
<evidence type="ECO:0000313" key="3">
    <source>
        <dbReference type="EMBL" id="KAG2878893.1"/>
    </source>
</evidence>
<dbReference type="AlphaFoldDB" id="A0A8T1AGV4"/>
<name>A0A8T1AGV4_9STRA</name>
<gene>
    <name evidence="2" type="ORF">PC113_g22048</name>
    <name evidence="3" type="ORF">PC115_g22941</name>
    <name evidence="4" type="ORF">PC117_g24437</name>
    <name evidence="5" type="ORF">PC118_g23088</name>
    <name evidence="6" type="ORF">PC129_g21516</name>
</gene>
<dbReference type="EMBL" id="RCMG01001564">
    <property type="protein sequence ID" value="KAG2824357.1"/>
    <property type="molecule type" value="Genomic_DNA"/>
</dbReference>